<evidence type="ECO:0000313" key="3">
    <source>
        <dbReference type="Proteomes" id="UP000030748"/>
    </source>
</evidence>
<dbReference type="EMBL" id="KI632201">
    <property type="protein sequence ID" value="EYU22496.1"/>
    <property type="molecule type" value="Genomic_DNA"/>
</dbReference>
<dbReference type="InterPro" id="IPR012442">
    <property type="entry name" value="DUF1645_plant"/>
</dbReference>
<accession>A0A022Q3H2</accession>
<evidence type="ECO:0000256" key="1">
    <source>
        <dbReference type="SAM" id="MobiDB-lite"/>
    </source>
</evidence>
<dbReference type="Pfam" id="PF07816">
    <property type="entry name" value="DUF1645"/>
    <property type="match status" value="1"/>
</dbReference>
<keyword evidence="3" id="KW-1185">Reference proteome</keyword>
<sequence length="282" mass="31238">MQSSSIIIEENLDSRHDRGLLYSEEDVCQDFMKLNNISENGDDVRVAEFVLVDDVSDDEDDGDDDDDDEEEEEEEEFSFFCGEENRSPIAAEDAFSGGQIKTSSLPARPPVKKVFVETKEVEAPAATSSSAGDDVISGPYCEWTSNRRRAVEASPPPEVCKKSNSTGFSKIWRIKEFAGRCNSDGRDAFVFLNNGSAPPQPPAAAAAKAEVKAEIKTEQQSTVKIIRKVKKSKTASLSPHEVYLRSKAKGEERRRSYLPYRPELVGFFTNVNGGLTKNVHPF</sequence>
<evidence type="ECO:0000313" key="2">
    <source>
        <dbReference type="EMBL" id="EYU22496.1"/>
    </source>
</evidence>
<feature type="compositionally biased region" description="Acidic residues" evidence="1">
    <location>
        <begin position="54"/>
        <end position="77"/>
    </location>
</feature>
<dbReference type="Proteomes" id="UP000030748">
    <property type="component" value="Unassembled WGS sequence"/>
</dbReference>
<feature type="region of interest" description="Disordered" evidence="1">
    <location>
        <begin position="52"/>
        <end position="87"/>
    </location>
</feature>
<reference evidence="2 3" key="1">
    <citation type="journal article" date="2013" name="Proc. Natl. Acad. Sci. U.S.A.">
        <title>Fine-scale variation in meiotic recombination in Mimulus inferred from population shotgun sequencing.</title>
        <authorList>
            <person name="Hellsten U."/>
            <person name="Wright K.M."/>
            <person name="Jenkins J."/>
            <person name="Shu S."/>
            <person name="Yuan Y."/>
            <person name="Wessler S.R."/>
            <person name="Schmutz J."/>
            <person name="Willis J.H."/>
            <person name="Rokhsar D.S."/>
        </authorList>
    </citation>
    <scope>NUCLEOTIDE SEQUENCE [LARGE SCALE GENOMIC DNA]</scope>
    <source>
        <strain evidence="3">cv. DUN x IM62</strain>
    </source>
</reference>
<proteinExistence type="predicted"/>
<dbReference type="PANTHER" id="PTHR33095:SF114">
    <property type="entry name" value="DUF1645 FAMILY PROTEIN"/>
    <property type="match status" value="1"/>
</dbReference>
<dbReference type="AlphaFoldDB" id="A0A022Q3H2"/>
<protein>
    <submittedName>
        <fullName evidence="2">Uncharacterized protein</fullName>
    </submittedName>
</protein>
<gene>
    <name evidence="2" type="ORF">MIMGU_mgv1a011428mg</name>
</gene>
<dbReference type="PANTHER" id="PTHR33095">
    <property type="entry name" value="OS07G0619500 PROTEIN"/>
    <property type="match status" value="1"/>
</dbReference>
<organism evidence="2 3">
    <name type="scientific">Erythranthe guttata</name>
    <name type="common">Yellow monkey flower</name>
    <name type="synonym">Mimulus guttatus</name>
    <dbReference type="NCBI Taxonomy" id="4155"/>
    <lineage>
        <taxon>Eukaryota</taxon>
        <taxon>Viridiplantae</taxon>
        <taxon>Streptophyta</taxon>
        <taxon>Embryophyta</taxon>
        <taxon>Tracheophyta</taxon>
        <taxon>Spermatophyta</taxon>
        <taxon>Magnoliopsida</taxon>
        <taxon>eudicotyledons</taxon>
        <taxon>Gunneridae</taxon>
        <taxon>Pentapetalae</taxon>
        <taxon>asterids</taxon>
        <taxon>lamiids</taxon>
        <taxon>Lamiales</taxon>
        <taxon>Phrymaceae</taxon>
        <taxon>Erythranthe</taxon>
    </lineage>
</organism>
<dbReference type="STRING" id="4155.A0A022Q3H2"/>
<dbReference type="eggNOG" id="ENOG502RXGK">
    <property type="taxonomic scope" value="Eukaryota"/>
</dbReference>
<name>A0A022Q3H2_ERYGU</name>